<evidence type="ECO:0000313" key="1">
    <source>
        <dbReference type="EMBL" id="KAF2673015.1"/>
    </source>
</evidence>
<dbReference type="OrthoDB" id="5216128at2759"/>
<accession>A0A6A6UL55</accession>
<gene>
    <name evidence="1" type="ORF">BT63DRAFT_421218</name>
</gene>
<dbReference type="EMBL" id="MU004231">
    <property type="protein sequence ID" value="KAF2673015.1"/>
    <property type="molecule type" value="Genomic_DNA"/>
</dbReference>
<organism evidence="1 2">
    <name type="scientific">Microthyrium microscopicum</name>
    <dbReference type="NCBI Taxonomy" id="703497"/>
    <lineage>
        <taxon>Eukaryota</taxon>
        <taxon>Fungi</taxon>
        <taxon>Dikarya</taxon>
        <taxon>Ascomycota</taxon>
        <taxon>Pezizomycotina</taxon>
        <taxon>Dothideomycetes</taxon>
        <taxon>Dothideomycetes incertae sedis</taxon>
        <taxon>Microthyriales</taxon>
        <taxon>Microthyriaceae</taxon>
        <taxon>Microthyrium</taxon>
    </lineage>
</organism>
<dbReference type="Pfam" id="PF14087">
    <property type="entry name" value="DUF4267"/>
    <property type="match status" value="1"/>
</dbReference>
<name>A0A6A6UL55_9PEZI</name>
<dbReference type="InterPro" id="IPR025363">
    <property type="entry name" value="DUF4267"/>
</dbReference>
<sequence>MPTTSVEKKLINNLMIIYGIRDISMGLSVYATVYFGSRKALGWNLSQQVLLSWEMAWCAGQKKRVNGITGAMRLWDWFLVLY</sequence>
<protein>
    <submittedName>
        <fullName evidence="1">Uncharacterized protein</fullName>
    </submittedName>
</protein>
<keyword evidence="2" id="KW-1185">Reference proteome</keyword>
<dbReference type="AlphaFoldDB" id="A0A6A6UL55"/>
<dbReference type="Proteomes" id="UP000799302">
    <property type="component" value="Unassembled WGS sequence"/>
</dbReference>
<proteinExistence type="predicted"/>
<evidence type="ECO:0000313" key="2">
    <source>
        <dbReference type="Proteomes" id="UP000799302"/>
    </source>
</evidence>
<reference evidence="1" key="1">
    <citation type="journal article" date="2020" name="Stud. Mycol.">
        <title>101 Dothideomycetes genomes: a test case for predicting lifestyles and emergence of pathogens.</title>
        <authorList>
            <person name="Haridas S."/>
            <person name="Albert R."/>
            <person name="Binder M."/>
            <person name="Bloem J."/>
            <person name="Labutti K."/>
            <person name="Salamov A."/>
            <person name="Andreopoulos B."/>
            <person name="Baker S."/>
            <person name="Barry K."/>
            <person name="Bills G."/>
            <person name="Bluhm B."/>
            <person name="Cannon C."/>
            <person name="Castanera R."/>
            <person name="Culley D."/>
            <person name="Daum C."/>
            <person name="Ezra D."/>
            <person name="Gonzalez J."/>
            <person name="Henrissat B."/>
            <person name="Kuo A."/>
            <person name="Liang C."/>
            <person name="Lipzen A."/>
            <person name="Lutzoni F."/>
            <person name="Magnuson J."/>
            <person name="Mondo S."/>
            <person name="Nolan M."/>
            <person name="Ohm R."/>
            <person name="Pangilinan J."/>
            <person name="Park H.-J."/>
            <person name="Ramirez L."/>
            <person name="Alfaro M."/>
            <person name="Sun H."/>
            <person name="Tritt A."/>
            <person name="Yoshinaga Y."/>
            <person name="Zwiers L.-H."/>
            <person name="Turgeon B."/>
            <person name="Goodwin S."/>
            <person name="Spatafora J."/>
            <person name="Crous P."/>
            <person name="Grigoriev I."/>
        </authorList>
    </citation>
    <scope>NUCLEOTIDE SEQUENCE</scope>
    <source>
        <strain evidence="1">CBS 115976</strain>
    </source>
</reference>